<evidence type="ECO:0000259" key="2">
    <source>
        <dbReference type="Pfam" id="PF00534"/>
    </source>
</evidence>
<dbReference type="Gene3D" id="3.40.50.2000">
    <property type="entry name" value="Glycogen Phosphorylase B"/>
    <property type="match status" value="2"/>
</dbReference>
<sequence>MTLDVAWNLLWLRPGVVGGSEEYATRQLRALAERARDDVDVTAFVLAPFIDAYPDLARDVRCVVARTDGRNKPWRVAVETTWLAARTRRGFDVIHHLGGRIPQIAPGRRVLTVHDIQPLEQPENFSPVKRRFLARALPRSAARAAHVVTPSEDVRTKTIERFGLESARVHAIAAPVTVPDDRRHEPLPASMSADLRALLEDRTPFFLYPAITYPHKNHLVLLEAFARVRASHPTVRLVLSGGAGGSHAAVAARVARPDLAGSVLRPGRVERPVLDALLHGAIALTFPSRYEGFGLPVVEALAARCPVIAADATALREVVGSAGVLVDPDDVTAWASALDGALSTVDYRTSRAEAGLLVARRYSDETIAASLVAVYREAASGW</sequence>
<dbReference type="CDD" id="cd03809">
    <property type="entry name" value="GT4_MtfB-like"/>
    <property type="match status" value="1"/>
</dbReference>
<dbReference type="PANTHER" id="PTHR46401">
    <property type="entry name" value="GLYCOSYLTRANSFERASE WBBK-RELATED"/>
    <property type="match status" value="1"/>
</dbReference>
<reference evidence="4" key="1">
    <citation type="submission" date="2020-05" db="EMBL/GenBank/DDBJ databases">
        <authorList>
            <person name="Chiriac C."/>
            <person name="Salcher M."/>
            <person name="Ghai R."/>
            <person name="Kavagutti S V."/>
        </authorList>
    </citation>
    <scope>NUCLEOTIDE SEQUENCE</scope>
</reference>
<dbReference type="Pfam" id="PF13439">
    <property type="entry name" value="Glyco_transf_4"/>
    <property type="match status" value="1"/>
</dbReference>
<dbReference type="PANTHER" id="PTHR46401:SF2">
    <property type="entry name" value="GLYCOSYLTRANSFERASE WBBK-RELATED"/>
    <property type="match status" value="1"/>
</dbReference>
<keyword evidence="1" id="KW-0808">Transferase</keyword>
<dbReference type="GO" id="GO:0009103">
    <property type="term" value="P:lipopolysaccharide biosynthetic process"/>
    <property type="evidence" value="ECO:0007669"/>
    <property type="project" value="TreeGrafter"/>
</dbReference>
<dbReference type="GO" id="GO:0016757">
    <property type="term" value="F:glycosyltransferase activity"/>
    <property type="evidence" value="ECO:0007669"/>
    <property type="project" value="InterPro"/>
</dbReference>
<accession>A0A6J7ARG2</accession>
<evidence type="ECO:0000256" key="1">
    <source>
        <dbReference type="ARBA" id="ARBA00022679"/>
    </source>
</evidence>
<organism evidence="4">
    <name type="scientific">freshwater metagenome</name>
    <dbReference type="NCBI Taxonomy" id="449393"/>
    <lineage>
        <taxon>unclassified sequences</taxon>
        <taxon>metagenomes</taxon>
        <taxon>ecological metagenomes</taxon>
    </lineage>
</organism>
<feature type="domain" description="Glycosyl transferase family 1" evidence="2">
    <location>
        <begin position="200"/>
        <end position="350"/>
    </location>
</feature>
<dbReference type="SUPFAM" id="SSF53756">
    <property type="entry name" value="UDP-Glycosyltransferase/glycogen phosphorylase"/>
    <property type="match status" value="1"/>
</dbReference>
<protein>
    <submittedName>
        <fullName evidence="4">Unannotated protein</fullName>
    </submittedName>
</protein>
<dbReference type="InterPro" id="IPR001296">
    <property type="entry name" value="Glyco_trans_1"/>
</dbReference>
<evidence type="ECO:0000259" key="3">
    <source>
        <dbReference type="Pfam" id="PF13439"/>
    </source>
</evidence>
<dbReference type="Pfam" id="PF00534">
    <property type="entry name" value="Glycos_transf_1"/>
    <property type="match status" value="1"/>
</dbReference>
<dbReference type="InterPro" id="IPR028098">
    <property type="entry name" value="Glyco_trans_4-like_N"/>
</dbReference>
<evidence type="ECO:0000313" key="4">
    <source>
        <dbReference type="EMBL" id="CAB4835602.1"/>
    </source>
</evidence>
<gene>
    <name evidence="4" type="ORF">UFOPK3139_02538</name>
</gene>
<dbReference type="AlphaFoldDB" id="A0A6J7ARG2"/>
<feature type="domain" description="Glycosyltransferase subfamily 4-like N-terminal" evidence="3">
    <location>
        <begin position="17"/>
        <end position="174"/>
    </location>
</feature>
<dbReference type="EMBL" id="CAFABA010000134">
    <property type="protein sequence ID" value="CAB4835602.1"/>
    <property type="molecule type" value="Genomic_DNA"/>
</dbReference>
<name>A0A6J7ARG2_9ZZZZ</name>
<proteinExistence type="predicted"/>